<evidence type="ECO:0000313" key="1">
    <source>
        <dbReference type="EMBL" id="RPB16949.1"/>
    </source>
</evidence>
<keyword evidence="2" id="KW-1185">Reference proteome</keyword>
<accession>A0A3N4L639</accession>
<name>A0A3N4L639_9PEZI</name>
<proteinExistence type="predicted"/>
<reference evidence="1 2" key="1">
    <citation type="journal article" date="2018" name="Nat. Ecol. Evol.">
        <title>Pezizomycetes genomes reveal the molecular basis of ectomycorrhizal truffle lifestyle.</title>
        <authorList>
            <person name="Murat C."/>
            <person name="Payen T."/>
            <person name="Noel B."/>
            <person name="Kuo A."/>
            <person name="Morin E."/>
            <person name="Chen J."/>
            <person name="Kohler A."/>
            <person name="Krizsan K."/>
            <person name="Balestrini R."/>
            <person name="Da Silva C."/>
            <person name="Montanini B."/>
            <person name="Hainaut M."/>
            <person name="Levati E."/>
            <person name="Barry K.W."/>
            <person name="Belfiori B."/>
            <person name="Cichocki N."/>
            <person name="Clum A."/>
            <person name="Dockter R.B."/>
            <person name="Fauchery L."/>
            <person name="Guy J."/>
            <person name="Iotti M."/>
            <person name="Le Tacon F."/>
            <person name="Lindquist E.A."/>
            <person name="Lipzen A."/>
            <person name="Malagnac F."/>
            <person name="Mello A."/>
            <person name="Molinier V."/>
            <person name="Miyauchi S."/>
            <person name="Poulain J."/>
            <person name="Riccioni C."/>
            <person name="Rubini A."/>
            <person name="Sitrit Y."/>
            <person name="Splivallo R."/>
            <person name="Traeger S."/>
            <person name="Wang M."/>
            <person name="Zifcakova L."/>
            <person name="Wipf D."/>
            <person name="Zambonelli A."/>
            <person name="Paolocci F."/>
            <person name="Nowrousian M."/>
            <person name="Ottonello S."/>
            <person name="Baldrian P."/>
            <person name="Spatafora J.W."/>
            <person name="Henrissat B."/>
            <person name="Nagy L.G."/>
            <person name="Aury J.M."/>
            <person name="Wincker P."/>
            <person name="Grigoriev I.V."/>
            <person name="Bonfante P."/>
            <person name="Martin F.M."/>
        </authorList>
    </citation>
    <scope>NUCLEOTIDE SEQUENCE [LARGE SCALE GENOMIC DNA]</scope>
    <source>
        <strain evidence="1 2">CCBAS932</strain>
    </source>
</reference>
<organism evidence="1 2">
    <name type="scientific">Morchella conica CCBAS932</name>
    <dbReference type="NCBI Taxonomy" id="1392247"/>
    <lineage>
        <taxon>Eukaryota</taxon>
        <taxon>Fungi</taxon>
        <taxon>Dikarya</taxon>
        <taxon>Ascomycota</taxon>
        <taxon>Pezizomycotina</taxon>
        <taxon>Pezizomycetes</taxon>
        <taxon>Pezizales</taxon>
        <taxon>Morchellaceae</taxon>
        <taxon>Morchella</taxon>
    </lineage>
</organism>
<dbReference type="InParanoid" id="A0A3N4L639"/>
<sequence>MWFGFPFSQFRYSKNYVLKSTQHVDMILAACCLSFLFLGSSFTTVVSQDPTGPCLMHAHAGLLLLLTHASCLGKEGNGSVGEL</sequence>
<protein>
    <submittedName>
        <fullName evidence="1">Uncharacterized protein</fullName>
    </submittedName>
</protein>
<evidence type="ECO:0000313" key="2">
    <source>
        <dbReference type="Proteomes" id="UP000277580"/>
    </source>
</evidence>
<dbReference type="EMBL" id="ML119107">
    <property type="protein sequence ID" value="RPB16949.1"/>
    <property type="molecule type" value="Genomic_DNA"/>
</dbReference>
<dbReference type="AlphaFoldDB" id="A0A3N4L639"/>
<gene>
    <name evidence="1" type="ORF">P167DRAFT_201474</name>
</gene>
<dbReference type="Proteomes" id="UP000277580">
    <property type="component" value="Unassembled WGS sequence"/>
</dbReference>